<dbReference type="InterPro" id="IPR058546">
    <property type="entry name" value="RPS4B/Roq1-like_LRR"/>
</dbReference>
<feature type="domain" description="Disease resistance protein RPS4B/Roq1-like leucine-rich repeats" evidence="2">
    <location>
        <begin position="207"/>
        <end position="291"/>
    </location>
</feature>
<evidence type="ECO:0000313" key="3">
    <source>
        <dbReference type="EMBL" id="KAG6676519.1"/>
    </source>
</evidence>
<dbReference type="InterPro" id="IPR044974">
    <property type="entry name" value="Disease_R_plants"/>
</dbReference>
<protein>
    <recommendedName>
        <fullName evidence="2">Disease resistance protein RPS4B/Roq1-like leucine-rich repeats domain-containing protein</fullName>
    </recommendedName>
</protein>
<dbReference type="PANTHER" id="PTHR11017:SF570">
    <property type="entry name" value="DISEASE RESISTANCE PROTEIN (TIR-NBS CLASS)-RELATED"/>
    <property type="match status" value="1"/>
</dbReference>
<dbReference type="EMBL" id="CM031839">
    <property type="protein sequence ID" value="KAG6676519.1"/>
    <property type="molecule type" value="Genomic_DNA"/>
</dbReference>
<dbReference type="Proteomes" id="UP000811246">
    <property type="component" value="Chromosome 15"/>
</dbReference>
<name>A0A922A838_CARIL</name>
<accession>A0A922A838</accession>
<sequence>MHDLLQDMGREIVRKESRKEPGARSRLWFHENVRYVLEENAGTNNVEGIKLVVLPGANDHDMIRLSPKSFAKMRRLRFFISRGAHFSGRSLNYLSNELRVLDWSNCPLQSLPSNFRGEKLIDFQLYRGRIKEISGHFKNLTIMKFSECKLLTKISNLSSCSNLKELDIMDCENLVKVHDSVGFLDKLVRLRLYQCFNLKSFPRHLKLRSLEVLTLYNCSKLQHFPEIECKMEYLCCISLWGTAIKELPSSIGYLTPALKELLLPKQWTKIMRLPSSIHQLQNLKVLCLSECINGCVTGIGRLYLEGCMDLMRFPISDPNWQDPKSLSFDKCTNLAKEEISLSFGYQTELKNIHLSTFRTMKRSEPESSAELLPTPVYKWYLDDFSFYCSSTLHELDLSWCAIVNLPLGIETFVELRILKLWHCEKLQEILHLPPNIQELYAIAINWMQI</sequence>
<dbReference type="Pfam" id="PF23286">
    <property type="entry name" value="LRR_13"/>
    <property type="match status" value="1"/>
</dbReference>
<evidence type="ECO:0000256" key="1">
    <source>
        <dbReference type="ARBA" id="ARBA00022821"/>
    </source>
</evidence>
<reference evidence="3" key="1">
    <citation type="submission" date="2021-01" db="EMBL/GenBank/DDBJ databases">
        <authorList>
            <person name="Lovell J.T."/>
            <person name="Bentley N."/>
            <person name="Bhattarai G."/>
            <person name="Jenkins J.W."/>
            <person name="Sreedasyam A."/>
            <person name="Alarcon Y."/>
            <person name="Bock C."/>
            <person name="Boston L."/>
            <person name="Carlson J."/>
            <person name="Cervantes K."/>
            <person name="Clermont K."/>
            <person name="Krom N."/>
            <person name="Kubenka K."/>
            <person name="Mamidi S."/>
            <person name="Mattison C."/>
            <person name="Monteros M."/>
            <person name="Pisani C."/>
            <person name="Plott C."/>
            <person name="Rajasekar S."/>
            <person name="Rhein H.S."/>
            <person name="Rohla C."/>
            <person name="Song M."/>
            <person name="Hilaire R.S."/>
            <person name="Shu S."/>
            <person name="Wells L."/>
            <person name="Wang X."/>
            <person name="Webber J."/>
            <person name="Heerema R.J."/>
            <person name="Klein P."/>
            <person name="Conner P."/>
            <person name="Grauke L."/>
            <person name="Grimwood J."/>
            <person name="Schmutz J."/>
            <person name="Randall J.J."/>
        </authorList>
    </citation>
    <scope>NUCLEOTIDE SEQUENCE</scope>
    <source>
        <tissue evidence="3">Leaf</tissue>
    </source>
</reference>
<organism evidence="3 4">
    <name type="scientific">Carya illinoinensis</name>
    <name type="common">Pecan</name>
    <dbReference type="NCBI Taxonomy" id="32201"/>
    <lineage>
        <taxon>Eukaryota</taxon>
        <taxon>Viridiplantae</taxon>
        <taxon>Streptophyta</taxon>
        <taxon>Embryophyta</taxon>
        <taxon>Tracheophyta</taxon>
        <taxon>Spermatophyta</taxon>
        <taxon>Magnoliopsida</taxon>
        <taxon>eudicotyledons</taxon>
        <taxon>Gunneridae</taxon>
        <taxon>Pentapetalae</taxon>
        <taxon>rosids</taxon>
        <taxon>fabids</taxon>
        <taxon>Fagales</taxon>
        <taxon>Juglandaceae</taxon>
        <taxon>Carya</taxon>
    </lineage>
</organism>
<comment type="caution">
    <text evidence="3">The sequence shown here is derived from an EMBL/GenBank/DDBJ whole genome shotgun (WGS) entry which is preliminary data.</text>
</comment>
<dbReference type="PANTHER" id="PTHR11017">
    <property type="entry name" value="LEUCINE-RICH REPEAT-CONTAINING PROTEIN"/>
    <property type="match status" value="1"/>
</dbReference>
<keyword evidence="1" id="KW-0611">Plant defense</keyword>
<dbReference type="AlphaFoldDB" id="A0A922A838"/>
<evidence type="ECO:0000259" key="2">
    <source>
        <dbReference type="Pfam" id="PF23286"/>
    </source>
</evidence>
<proteinExistence type="predicted"/>
<dbReference type="GO" id="GO:0006952">
    <property type="term" value="P:defense response"/>
    <property type="evidence" value="ECO:0007669"/>
    <property type="project" value="InterPro"/>
</dbReference>
<evidence type="ECO:0000313" key="4">
    <source>
        <dbReference type="Proteomes" id="UP000811246"/>
    </source>
</evidence>
<gene>
    <name evidence="3" type="ORF">I3842_15G156000</name>
</gene>